<feature type="region of interest" description="Disordered" evidence="1">
    <location>
        <begin position="1"/>
        <end position="21"/>
    </location>
</feature>
<feature type="region of interest" description="Disordered" evidence="1">
    <location>
        <begin position="167"/>
        <end position="216"/>
    </location>
</feature>
<evidence type="ECO:0000313" key="2">
    <source>
        <dbReference type="EMBL" id="CAJ1958841.1"/>
    </source>
</evidence>
<organism evidence="2 3">
    <name type="scientific">Sphenostylis stenocarpa</name>
    <dbReference type="NCBI Taxonomy" id="92480"/>
    <lineage>
        <taxon>Eukaryota</taxon>
        <taxon>Viridiplantae</taxon>
        <taxon>Streptophyta</taxon>
        <taxon>Embryophyta</taxon>
        <taxon>Tracheophyta</taxon>
        <taxon>Spermatophyta</taxon>
        <taxon>Magnoliopsida</taxon>
        <taxon>eudicotyledons</taxon>
        <taxon>Gunneridae</taxon>
        <taxon>Pentapetalae</taxon>
        <taxon>rosids</taxon>
        <taxon>fabids</taxon>
        <taxon>Fabales</taxon>
        <taxon>Fabaceae</taxon>
        <taxon>Papilionoideae</taxon>
        <taxon>50 kb inversion clade</taxon>
        <taxon>NPAAA clade</taxon>
        <taxon>indigoferoid/millettioid clade</taxon>
        <taxon>Phaseoleae</taxon>
        <taxon>Sphenostylis</taxon>
    </lineage>
</organism>
<dbReference type="AlphaFoldDB" id="A0AA86VZ18"/>
<dbReference type="Proteomes" id="UP001189624">
    <property type="component" value="Chromosome 5"/>
</dbReference>
<dbReference type="PANTHER" id="PTHR36373">
    <property type="entry name" value="EXPRESSED PROTEIN"/>
    <property type="match status" value="1"/>
</dbReference>
<dbReference type="PANTHER" id="PTHR36373:SF1">
    <property type="entry name" value="EXPRESSED PROTEIN"/>
    <property type="match status" value="1"/>
</dbReference>
<feature type="region of interest" description="Disordered" evidence="1">
    <location>
        <begin position="309"/>
        <end position="329"/>
    </location>
</feature>
<proteinExistence type="predicted"/>
<protein>
    <submittedName>
        <fullName evidence="2">Uncharacterized protein</fullName>
    </submittedName>
</protein>
<feature type="region of interest" description="Disordered" evidence="1">
    <location>
        <begin position="354"/>
        <end position="381"/>
    </location>
</feature>
<accession>A0AA86VZ18</accession>
<gene>
    <name evidence="2" type="ORF">AYBTSS11_LOCUS17951</name>
</gene>
<evidence type="ECO:0000313" key="3">
    <source>
        <dbReference type="Proteomes" id="UP001189624"/>
    </source>
</evidence>
<sequence length="436" mass="49644">MNEGRKISNGLKHMPRQSNVGSQRSLLPFPLTHNGHIFTLHYHMPTHTLNAFWVSSTHSLSLSLSLSLSSMEPAKIDWKRLEWNFVEDERFEHINAPKWVDFLSLDHSVNDHADEAWFCKPDCKHPKTAEDFLRSITPPSKKGFSPGYVSENLPCHDKNRRDAKIKRRMPALSSASPKADKFRFNQDSENQDPNLFTPPSKLNPVKEAIKSSEEKKKVVDDTFGDHKVPSLRSTLSAKNLFAGRPILNQITEFCNELKKLAIRARERENAENLSPKESVEVVENIPCSVQPLTESDTNEKERKPMLEVSKAERSEGTCVKGKQQRKTRPDDAVNMPITLDLENLKHKREESLQQIRTDPPSPQCFSAARGFNKPTPSKPCKSRLMERGILGEIELNKEIVKKESPVEKSRSTTIVDGRETKALDMFWFLKPCTLSS</sequence>
<name>A0AA86VZ18_9FABA</name>
<reference evidence="2" key="1">
    <citation type="submission" date="2023-10" db="EMBL/GenBank/DDBJ databases">
        <authorList>
            <person name="Domelevo Entfellner J.-B."/>
        </authorList>
    </citation>
    <scope>NUCLEOTIDE SEQUENCE</scope>
</reference>
<dbReference type="Gramene" id="rna-AYBTSS11_LOCUS17951">
    <property type="protein sequence ID" value="CAJ1958841.1"/>
    <property type="gene ID" value="gene-AYBTSS11_LOCUS17951"/>
</dbReference>
<feature type="compositionally biased region" description="Basic and acidic residues" evidence="1">
    <location>
        <begin position="207"/>
        <end position="216"/>
    </location>
</feature>
<dbReference type="EMBL" id="OY731402">
    <property type="protein sequence ID" value="CAJ1958841.1"/>
    <property type="molecule type" value="Genomic_DNA"/>
</dbReference>
<evidence type="ECO:0000256" key="1">
    <source>
        <dbReference type="SAM" id="MobiDB-lite"/>
    </source>
</evidence>
<keyword evidence="3" id="KW-1185">Reference proteome</keyword>